<protein>
    <submittedName>
        <fullName evidence="2">Uncharacterized protein</fullName>
    </submittedName>
</protein>
<organism evidence="2 3">
    <name type="scientific">Chara braunii</name>
    <name type="common">Braun's stonewort</name>
    <dbReference type="NCBI Taxonomy" id="69332"/>
    <lineage>
        <taxon>Eukaryota</taxon>
        <taxon>Viridiplantae</taxon>
        <taxon>Streptophyta</taxon>
        <taxon>Charophyceae</taxon>
        <taxon>Charales</taxon>
        <taxon>Characeae</taxon>
        <taxon>Chara</taxon>
    </lineage>
</organism>
<evidence type="ECO:0000313" key="2">
    <source>
        <dbReference type="EMBL" id="GBG83987.1"/>
    </source>
</evidence>
<evidence type="ECO:0000256" key="1">
    <source>
        <dbReference type="SAM" id="MobiDB-lite"/>
    </source>
</evidence>
<gene>
    <name evidence="2" type="ORF">CBR_g37859</name>
</gene>
<accession>A0A388LNT8</accession>
<feature type="compositionally biased region" description="Gly residues" evidence="1">
    <location>
        <begin position="396"/>
        <end position="438"/>
    </location>
</feature>
<feature type="region of interest" description="Disordered" evidence="1">
    <location>
        <begin position="396"/>
        <end position="464"/>
    </location>
</feature>
<keyword evidence="3" id="KW-1185">Reference proteome</keyword>
<dbReference type="Proteomes" id="UP000265515">
    <property type="component" value="Unassembled WGS sequence"/>
</dbReference>
<name>A0A388LNT8_CHABU</name>
<proteinExistence type="predicted"/>
<evidence type="ECO:0000313" key="3">
    <source>
        <dbReference type="Proteomes" id="UP000265515"/>
    </source>
</evidence>
<dbReference type="AlphaFoldDB" id="A0A388LNT8"/>
<reference evidence="2 3" key="1">
    <citation type="journal article" date="2018" name="Cell">
        <title>The Chara Genome: Secondary Complexity and Implications for Plant Terrestrialization.</title>
        <authorList>
            <person name="Nishiyama T."/>
            <person name="Sakayama H."/>
            <person name="Vries J.D."/>
            <person name="Buschmann H."/>
            <person name="Saint-Marcoux D."/>
            <person name="Ullrich K.K."/>
            <person name="Haas F.B."/>
            <person name="Vanderstraeten L."/>
            <person name="Becker D."/>
            <person name="Lang D."/>
            <person name="Vosolsobe S."/>
            <person name="Rombauts S."/>
            <person name="Wilhelmsson P.K.I."/>
            <person name="Janitza P."/>
            <person name="Kern R."/>
            <person name="Heyl A."/>
            <person name="Rumpler F."/>
            <person name="Villalobos L.I.A.C."/>
            <person name="Clay J.M."/>
            <person name="Skokan R."/>
            <person name="Toyoda A."/>
            <person name="Suzuki Y."/>
            <person name="Kagoshima H."/>
            <person name="Schijlen E."/>
            <person name="Tajeshwar N."/>
            <person name="Catarino B."/>
            <person name="Hetherington A.J."/>
            <person name="Saltykova A."/>
            <person name="Bonnot C."/>
            <person name="Breuninger H."/>
            <person name="Symeonidi A."/>
            <person name="Radhakrishnan G.V."/>
            <person name="Van Nieuwerburgh F."/>
            <person name="Deforce D."/>
            <person name="Chang C."/>
            <person name="Karol K.G."/>
            <person name="Hedrich R."/>
            <person name="Ulvskov P."/>
            <person name="Glockner G."/>
            <person name="Delwiche C.F."/>
            <person name="Petrasek J."/>
            <person name="Van de Peer Y."/>
            <person name="Friml J."/>
            <person name="Beilby M."/>
            <person name="Dolan L."/>
            <person name="Kohara Y."/>
            <person name="Sugano S."/>
            <person name="Fujiyama A."/>
            <person name="Delaux P.-M."/>
            <person name="Quint M."/>
            <person name="TheiBen G."/>
            <person name="Hagemann M."/>
            <person name="Harholt J."/>
            <person name="Dunand C."/>
            <person name="Zachgo S."/>
            <person name="Langdale J."/>
            <person name="Maumus F."/>
            <person name="Straeten D.V.D."/>
            <person name="Gould S.B."/>
            <person name="Rensing S.A."/>
        </authorList>
    </citation>
    <scope>NUCLEOTIDE SEQUENCE [LARGE SCALE GENOMIC DNA]</scope>
    <source>
        <strain evidence="2 3">S276</strain>
    </source>
</reference>
<dbReference type="Gramene" id="GBG83987">
    <property type="protein sequence ID" value="GBG83987"/>
    <property type="gene ID" value="CBR_g37859"/>
</dbReference>
<sequence>MERNPSMLCSLMEFFCPPENAVMFLGKAHAQVVWKLLRSGRHVVAVEGDTELLSFLKTYVMHEINSGVHNCELHIGQNSMDHDPNRNFSFKLSSEKWAKLYKFLFQDTHPTYRTEDDYKLRRQVSIRTLDGYHGGSREAATNFIDKLEECYFDQGNTEVTLNIFRAHFNDEEDFNPNDDEEVNEGNAEFDLEGTYHKHAVGVASSSTPASSQIPVGSPVGTPFAAPIATPASGSSKGFLSSRRNKPLSPTIRPGLPIPLSALSGLQPGEVYHFGKDHKSTSEAEWGHHILWHPDHFQPAVLDGTWGMSMNYDSVWEVDQRMSKEEFLQVAHEEVVRRIAEINALEPEDRVVVWHGQSIFEILRDHNLFKLLAEFYGRETSPGSGVQIEWVISSGGGGTGGGRGGGSGGGRGGGTGSGGGGGTGSGGRANEGMGGGEGAGGHDRRSGGHDGTGAGTIPPGMGACLTVEGATSQTSTDSRLAEPTGAQLFSGGCIRPTIEAEVFACSKLLGVGSVPCTVSVGSNFASDLEGEVGSIKFVESEPMSDVDVGCVSIGREGLLERGSI</sequence>
<dbReference type="EMBL" id="BFEA01000459">
    <property type="protein sequence ID" value="GBG83987.1"/>
    <property type="molecule type" value="Genomic_DNA"/>
</dbReference>
<comment type="caution">
    <text evidence="2">The sequence shown here is derived from an EMBL/GenBank/DDBJ whole genome shotgun (WGS) entry which is preliminary data.</text>
</comment>